<dbReference type="Proteomes" id="UP000604046">
    <property type="component" value="Unassembled WGS sequence"/>
</dbReference>
<organism evidence="1 2">
    <name type="scientific">Symbiodinium natans</name>
    <dbReference type="NCBI Taxonomy" id="878477"/>
    <lineage>
        <taxon>Eukaryota</taxon>
        <taxon>Sar</taxon>
        <taxon>Alveolata</taxon>
        <taxon>Dinophyceae</taxon>
        <taxon>Suessiales</taxon>
        <taxon>Symbiodiniaceae</taxon>
        <taxon>Symbiodinium</taxon>
    </lineage>
</organism>
<dbReference type="AlphaFoldDB" id="A0A812UZ08"/>
<reference evidence="1" key="1">
    <citation type="submission" date="2021-02" db="EMBL/GenBank/DDBJ databases">
        <authorList>
            <person name="Dougan E. K."/>
            <person name="Rhodes N."/>
            <person name="Thang M."/>
            <person name="Chan C."/>
        </authorList>
    </citation>
    <scope>NUCLEOTIDE SEQUENCE</scope>
</reference>
<protein>
    <submittedName>
        <fullName evidence="1">Uncharacterized protein</fullName>
    </submittedName>
</protein>
<evidence type="ECO:0000313" key="2">
    <source>
        <dbReference type="Proteomes" id="UP000604046"/>
    </source>
</evidence>
<evidence type="ECO:0000313" key="1">
    <source>
        <dbReference type="EMBL" id="CAE7607807.1"/>
    </source>
</evidence>
<proteinExistence type="predicted"/>
<gene>
    <name evidence="1" type="ORF">SNAT2548_LOCUS34557</name>
</gene>
<comment type="caution">
    <text evidence="1">The sequence shown here is derived from an EMBL/GenBank/DDBJ whole genome shotgun (WGS) entry which is preliminary data.</text>
</comment>
<name>A0A812UZ08_9DINO</name>
<dbReference type="EMBL" id="CAJNDS010002815">
    <property type="protein sequence ID" value="CAE7607807.1"/>
    <property type="molecule type" value="Genomic_DNA"/>
</dbReference>
<sequence>MMVVPELQKVAWCQNVYEKVTGETVVLAANGEALFCDQGCCGMTGKTHLTDDNSLSKSHRHASRMVEAYEAAYRSYAPSLSFGKQPADSACKAAGPVLLASSNLDTPPAKEKLKNLIQGLPSTENAADQFPMLKVLSLDDGALLSREFWDAASPRQVLNPKP</sequence>
<keyword evidence="2" id="KW-1185">Reference proteome</keyword>
<accession>A0A812UZ08</accession>